<reference evidence="1 2" key="1">
    <citation type="submission" date="2016-07" db="EMBL/GenBank/DDBJ databases">
        <title>Draft genome of the white-rot fungus Obba rivulosa 3A-2.</title>
        <authorList>
            <consortium name="DOE Joint Genome Institute"/>
            <person name="Miettinen O."/>
            <person name="Riley R."/>
            <person name="Acob R."/>
            <person name="Barry K."/>
            <person name="Cullen D."/>
            <person name="De Vries R."/>
            <person name="Hainaut M."/>
            <person name="Hatakka A."/>
            <person name="Henrissat B."/>
            <person name="Hilden K."/>
            <person name="Kuo R."/>
            <person name="Labutti K."/>
            <person name="Lipzen A."/>
            <person name="Makela M.R."/>
            <person name="Sandor L."/>
            <person name="Spatafora J.W."/>
            <person name="Grigoriev I.V."/>
            <person name="Hibbett D.S."/>
        </authorList>
    </citation>
    <scope>NUCLEOTIDE SEQUENCE [LARGE SCALE GENOMIC DNA]</scope>
    <source>
        <strain evidence="1 2">3A-2</strain>
    </source>
</reference>
<dbReference type="OrthoDB" id="10636543at2759"/>
<name>A0A8E2B4B8_9APHY</name>
<evidence type="ECO:0000313" key="1">
    <source>
        <dbReference type="EMBL" id="OCH91335.1"/>
    </source>
</evidence>
<protein>
    <submittedName>
        <fullName evidence="1">Uncharacterized protein</fullName>
    </submittedName>
</protein>
<dbReference type="EMBL" id="KV722387">
    <property type="protein sequence ID" value="OCH91335.1"/>
    <property type="molecule type" value="Genomic_DNA"/>
</dbReference>
<dbReference type="Proteomes" id="UP000250043">
    <property type="component" value="Unassembled WGS sequence"/>
</dbReference>
<organism evidence="1 2">
    <name type="scientific">Obba rivulosa</name>
    <dbReference type="NCBI Taxonomy" id="1052685"/>
    <lineage>
        <taxon>Eukaryota</taxon>
        <taxon>Fungi</taxon>
        <taxon>Dikarya</taxon>
        <taxon>Basidiomycota</taxon>
        <taxon>Agaricomycotina</taxon>
        <taxon>Agaricomycetes</taxon>
        <taxon>Polyporales</taxon>
        <taxon>Gelatoporiaceae</taxon>
        <taxon>Obba</taxon>
    </lineage>
</organism>
<keyword evidence="2" id="KW-1185">Reference proteome</keyword>
<accession>A0A8E2B4B8</accession>
<sequence>MTSKGLFGVQNSALHAAYSEQLFSLGLGLPLLHPYPVDLGDLLLGEVGYMDNGTFHRLYKAMSPNDNARQRTPRSYMPLSLSGSLGSKFTRDTIPIGPGAVCSEGITCLSKYDDVQRIGGRGVAFQAGRPSGSIMVLPEAATRYRLDCDSDRSIASYMLRHYQDWHEELSTSAPQNDTSSAKTLMLISGCVRSAHWANATFYGVDSTATVTFRRASEREHSSFTLASSSGELHHHSSLSSGTVGTVSHSGEWANPAWTQSEITLTPSRLKHALFLSYYKLRLRSPSSNYAQSRQVETDEHEDYVDYLLAYILRHSSAEAAAAHDGDVYALFEGNKIPRKHEFARFLEDLAPRIDVDQAGLVSIRVEGGLD</sequence>
<dbReference type="AlphaFoldDB" id="A0A8E2B4B8"/>
<evidence type="ECO:0000313" key="2">
    <source>
        <dbReference type="Proteomes" id="UP000250043"/>
    </source>
</evidence>
<proteinExistence type="predicted"/>
<gene>
    <name evidence="1" type="ORF">OBBRIDRAFT_529770</name>
</gene>